<protein>
    <submittedName>
        <fullName evidence="1">Uncharacterized protein</fullName>
    </submittedName>
</protein>
<name>A0ACC0D406_9PEZI</name>
<accession>A0ACC0D406</accession>
<keyword evidence="2" id="KW-1185">Reference proteome</keyword>
<comment type="caution">
    <text evidence="1">The sequence shown here is derived from an EMBL/GenBank/DDBJ whole genome shotgun (WGS) entry which is preliminary data.</text>
</comment>
<organism evidence="1 2">
    <name type="scientific">Hypoxylon rubiginosum</name>
    <dbReference type="NCBI Taxonomy" id="110542"/>
    <lineage>
        <taxon>Eukaryota</taxon>
        <taxon>Fungi</taxon>
        <taxon>Dikarya</taxon>
        <taxon>Ascomycota</taxon>
        <taxon>Pezizomycotina</taxon>
        <taxon>Sordariomycetes</taxon>
        <taxon>Xylariomycetidae</taxon>
        <taxon>Xylariales</taxon>
        <taxon>Hypoxylaceae</taxon>
        <taxon>Hypoxylon</taxon>
    </lineage>
</organism>
<evidence type="ECO:0000313" key="2">
    <source>
        <dbReference type="Proteomes" id="UP001497680"/>
    </source>
</evidence>
<gene>
    <name evidence="1" type="ORF">F4821DRAFT_106883</name>
</gene>
<dbReference type="EMBL" id="MU394308">
    <property type="protein sequence ID" value="KAI6087378.1"/>
    <property type="molecule type" value="Genomic_DNA"/>
</dbReference>
<proteinExistence type="predicted"/>
<reference evidence="1 2" key="1">
    <citation type="journal article" date="2022" name="New Phytol.">
        <title>Ecological generalism drives hyperdiversity of secondary metabolite gene clusters in xylarialean endophytes.</title>
        <authorList>
            <person name="Franco M.E.E."/>
            <person name="Wisecaver J.H."/>
            <person name="Arnold A.E."/>
            <person name="Ju Y.M."/>
            <person name="Slot J.C."/>
            <person name="Ahrendt S."/>
            <person name="Moore L.P."/>
            <person name="Eastman K.E."/>
            <person name="Scott K."/>
            <person name="Konkel Z."/>
            <person name="Mondo S.J."/>
            <person name="Kuo A."/>
            <person name="Hayes R.D."/>
            <person name="Haridas S."/>
            <person name="Andreopoulos B."/>
            <person name="Riley R."/>
            <person name="LaButti K."/>
            <person name="Pangilinan J."/>
            <person name="Lipzen A."/>
            <person name="Amirebrahimi M."/>
            <person name="Yan J."/>
            <person name="Adam C."/>
            <person name="Keymanesh K."/>
            <person name="Ng V."/>
            <person name="Louie K."/>
            <person name="Northen T."/>
            <person name="Drula E."/>
            <person name="Henrissat B."/>
            <person name="Hsieh H.M."/>
            <person name="Youens-Clark K."/>
            <person name="Lutzoni F."/>
            <person name="Miadlikowska J."/>
            <person name="Eastwood D.C."/>
            <person name="Hamelin R.C."/>
            <person name="Grigoriev I.V."/>
            <person name="U'Ren J.M."/>
        </authorList>
    </citation>
    <scope>NUCLEOTIDE SEQUENCE [LARGE SCALE GENOMIC DNA]</scope>
    <source>
        <strain evidence="1 2">ER1909</strain>
    </source>
</reference>
<evidence type="ECO:0000313" key="1">
    <source>
        <dbReference type="EMBL" id="KAI6087378.1"/>
    </source>
</evidence>
<dbReference type="Proteomes" id="UP001497680">
    <property type="component" value="Unassembled WGS sequence"/>
</dbReference>
<sequence length="425" mass="48722">MAPNPAFFVSAPPELLLEIAKQLPDLRTLHNLALAAPSVYRLWGNYGAELLRAVTNNCTFTTPQLRDLIWLVALLRSAEMPVWSLEAFLERFVRPTMLMNQPPQPQCAVPVPASSPFNILSTASRIQELTHRCLEYYLEKLREVQPRLRRPASPSFNYTLPYGPYELMVPGWQRQTPDVAYDTPNMGAASWAEEQVVLRAFWRLQLFHDFKQAAKHSRLSAWATEDVGGIASLELGEMFPRMHPNMTQYHELICVREYLEVSNGGDRLAGGNPTRESFLKTELLPIPKEAWFVKSARGPIRSLHYVPDELLRRSMIHPCHTVLHYDESPIKGVSFTVFRRLGFAIWDAHRLAALGLGDQPLERGQKYGPTPGPWKYWYSWRSLLDAEEIAQVERRLAVDEDEETRQARLEYERLYDMHRAAGTLG</sequence>